<evidence type="ECO:0000313" key="3">
    <source>
        <dbReference type="Proteomes" id="UP000324222"/>
    </source>
</evidence>
<accession>A0A5B7K5P8</accession>
<keyword evidence="3" id="KW-1185">Reference proteome</keyword>
<reference evidence="2 3" key="1">
    <citation type="submission" date="2019-05" db="EMBL/GenBank/DDBJ databases">
        <title>Another draft genome of Portunus trituberculatus and its Hox gene families provides insights of decapod evolution.</title>
        <authorList>
            <person name="Jeong J.-H."/>
            <person name="Song I."/>
            <person name="Kim S."/>
            <person name="Choi T."/>
            <person name="Kim D."/>
            <person name="Ryu S."/>
            <person name="Kim W."/>
        </authorList>
    </citation>
    <scope>NUCLEOTIDE SEQUENCE [LARGE SCALE GENOMIC DNA]</scope>
    <source>
        <tissue evidence="2">Muscle</tissue>
    </source>
</reference>
<gene>
    <name evidence="2" type="ORF">E2C01_097432</name>
</gene>
<evidence type="ECO:0000256" key="1">
    <source>
        <dbReference type="SAM" id="MobiDB-lite"/>
    </source>
</evidence>
<protein>
    <submittedName>
        <fullName evidence="2">Uncharacterized protein</fullName>
    </submittedName>
</protein>
<dbReference type="Proteomes" id="UP000324222">
    <property type="component" value="Unassembled WGS sequence"/>
</dbReference>
<dbReference type="EMBL" id="VSRR010128974">
    <property type="protein sequence ID" value="MPD01884.1"/>
    <property type="molecule type" value="Genomic_DNA"/>
</dbReference>
<comment type="caution">
    <text evidence="2">The sequence shown here is derived from an EMBL/GenBank/DDBJ whole genome shotgun (WGS) entry which is preliminary data.</text>
</comment>
<name>A0A5B7K5P8_PORTR</name>
<dbReference type="AlphaFoldDB" id="A0A5B7K5P8"/>
<proteinExistence type="predicted"/>
<sequence length="142" mass="15620">MRSLIDCPVLLGPHQTLDLLTSRLAHSPKQANRRPGSQGDRRTLRDDDQGVYISQPYFSRSPSTDLQFAASGASEERDLHMKAVSVSRRGGFIASVRMGRANLRAAIFLGARNSGMRVGGDEGRVLCVEVVRGIFHSQRTIK</sequence>
<feature type="compositionally biased region" description="Basic and acidic residues" evidence="1">
    <location>
        <begin position="39"/>
        <end position="48"/>
    </location>
</feature>
<feature type="region of interest" description="Disordered" evidence="1">
    <location>
        <begin position="23"/>
        <end position="48"/>
    </location>
</feature>
<evidence type="ECO:0000313" key="2">
    <source>
        <dbReference type="EMBL" id="MPD01884.1"/>
    </source>
</evidence>
<organism evidence="2 3">
    <name type="scientific">Portunus trituberculatus</name>
    <name type="common">Swimming crab</name>
    <name type="synonym">Neptunus trituberculatus</name>
    <dbReference type="NCBI Taxonomy" id="210409"/>
    <lineage>
        <taxon>Eukaryota</taxon>
        <taxon>Metazoa</taxon>
        <taxon>Ecdysozoa</taxon>
        <taxon>Arthropoda</taxon>
        <taxon>Crustacea</taxon>
        <taxon>Multicrustacea</taxon>
        <taxon>Malacostraca</taxon>
        <taxon>Eumalacostraca</taxon>
        <taxon>Eucarida</taxon>
        <taxon>Decapoda</taxon>
        <taxon>Pleocyemata</taxon>
        <taxon>Brachyura</taxon>
        <taxon>Eubrachyura</taxon>
        <taxon>Portunoidea</taxon>
        <taxon>Portunidae</taxon>
        <taxon>Portuninae</taxon>
        <taxon>Portunus</taxon>
    </lineage>
</organism>